<comment type="caution">
    <text evidence="6">The sequence shown here is derived from an EMBL/GenBank/DDBJ whole genome shotgun (WGS) entry which is preliminary data.</text>
</comment>
<dbReference type="HAMAP" id="MF_00902">
    <property type="entry name" value="TatC"/>
    <property type="match status" value="1"/>
</dbReference>
<reference evidence="6 7" key="1">
    <citation type="submission" date="2020-08" db="EMBL/GenBank/DDBJ databases">
        <title>A Genomic Blueprint of the Chicken Gut Microbiome.</title>
        <authorList>
            <person name="Gilroy R."/>
            <person name="Ravi A."/>
            <person name="Getino M."/>
            <person name="Pursley I."/>
            <person name="Horton D.L."/>
            <person name="Alikhan N.-F."/>
            <person name="Baker D."/>
            <person name="Gharbi K."/>
            <person name="Hall N."/>
            <person name="Watson M."/>
            <person name="Adriaenssens E.M."/>
            <person name="Foster-Nyarko E."/>
            <person name="Jarju S."/>
            <person name="Secka A."/>
            <person name="Antonio M."/>
            <person name="Oren A."/>
            <person name="Chaudhuri R."/>
            <person name="La Ragione R.M."/>
            <person name="Hildebrand F."/>
            <person name="Pallen M.J."/>
        </authorList>
    </citation>
    <scope>NUCLEOTIDE SEQUENCE [LARGE SCALE GENOMIC DNA]</scope>
    <source>
        <strain evidence="6 7">Sa1YUN3</strain>
    </source>
</reference>
<evidence type="ECO:0000256" key="5">
    <source>
        <dbReference type="HAMAP-Rule" id="MF_00902"/>
    </source>
</evidence>
<sequence length="278" mass="32416">MAEQSEMSFWDHLEALRWMLIRVLVAWGIFMLLGFMFIPYLFDHVVMAPCSNDFFLYRWIAEAGTAFSHWTEQETGVAFSMLPDFIGKPFRVDVINIKLASQFFIHMSLSFWLALLITFPYLVYEVWKFVCPALYDNEKKGVRWAFVFGTVMFFIGCVVGYSVVFPLTLRFLYSYELSPNISNQLSLDSYMSYFLMLIFMMGIMFELPLLSMLLSKLGILNRSFFKKYRRHAVVVLMVVAAVITPSSDPFTLMAVFIPIYILWEISAFLVKPEVKTEN</sequence>
<evidence type="ECO:0000256" key="4">
    <source>
        <dbReference type="ARBA" id="ARBA00023136"/>
    </source>
</evidence>
<dbReference type="PANTHER" id="PTHR30371:SF0">
    <property type="entry name" value="SEC-INDEPENDENT PROTEIN TRANSLOCASE PROTEIN TATC, CHLOROPLASTIC-RELATED"/>
    <property type="match status" value="1"/>
</dbReference>
<comment type="subunit">
    <text evidence="5">Forms a complex with TatA.</text>
</comment>
<evidence type="ECO:0000313" key="7">
    <source>
        <dbReference type="Proteomes" id="UP000616346"/>
    </source>
</evidence>
<dbReference type="Pfam" id="PF00902">
    <property type="entry name" value="TatC"/>
    <property type="match status" value="1"/>
</dbReference>
<feature type="transmembrane region" description="Helical" evidence="5">
    <location>
        <begin position="193"/>
        <end position="215"/>
    </location>
</feature>
<dbReference type="Proteomes" id="UP000616346">
    <property type="component" value="Unassembled WGS sequence"/>
</dbReference>
<keyword evidence="2 5" id="KW-0812">Transmembrane</keyword>
<keyword evidence="4 5" id="KW-0472">Membrane</keyword>
<gene>
    <name evidence="5 6" type="primary">tatC</name>
    <name evidence="6" type="ORF">H9626_08590</name>
</gene>
<evidence type="ECO:0000256" key="2">
    <source>
        <dbReference type="ARBA" id="ARBA00022692"/>
    </source>
</evidence>
<feature type="transmembrane region" description="Helical" evidence="5">
    <location>
        <begin position="250"/>
        <end position="270"/>
    </location>
</feature>
<proteinExistence type="inferred from homology"/>
<feature type="transmembrane region" description="Helical" evidence="5">
    <location>
        <begin position="145"/>
        <end position="173"/>
    </location>
</feature>
<dbReference type="NCBIfam" id="TIGR00945">
    <property type="entry name" value="tatC"/>
    <property type="match status" value="1"/>
</dbReference>
<evidence type="ECO:0000256" key="3">
    <source>
        <dbReference type="ARBA" id="ARBA00022989"/>
    </source>
</evidence>
<comment type="similarity">
    <text evidence="5">Belongs to the TatC family.</text>
</comment>
<comment type="subcellular location">
    <subcellularLocation>
        <location evidence="5">Cell membrane</location>
        <topology evidence="5">Multi-pass membrane protein</topology>
    </subcellularLocation>
    <subcellularLocation>
        <location evidence="1">Membrane</location>
        <topology evidence="1">Multi-pass membrane protein</topology>
    </subcellularLocation>
</comment>
<dbReference type="RefSeq" id="WP_178255857.1">
    <property type="nucleotide sequence ID" value="NZ_JACSPQ010000006.1"/>
</dbReference>
<comment type="function">
    <text evidence="5">Part of the twin-arginine translocation (Tat) system that transports large folded proteins containing a characteristic twin-arginine motif in their signal peptide across membranes.</text>
</comment>
<name>A0ABR8VBX8_9BACT</name>
<protein>
    <recommendedName>
        <fullName evidence="5">Sec-independent protein translocase protein TatC</fullName>
    </recommendedName>
</protein>
<evidence type="ECO:0000313" key="6">
    <source>
        <dbReference type="EMBL" id="MBD8002266.1"/>
    </source>
</evidence>
<dbReference type="EMBL" id="JACSPQ010000006">
    <property type="protein sequence ID" value="MBD8002266.1"/>
    <property type="molecule type" value="Genomic_DNA"/>
</dbReference>
<keyword evidence="5" id="KW-0813">Transport</keyword>
<evidence type="ECO:0000256" key="1">
    <source>
        <dbReference type="ARBA" id="ARBA00004141"/>
    </source>
</evidence>
<keyword evidence="7" id="KW-1185">Reference proteome</keyword>
<dbReference type="PRINTS" id="PR01840">
    <property type="entry name" value="TATCFAMILY"/>
</dbReference>
<dbReference type="PANTHER" id="PTHR30371">
    <property type="entry name" value="SEC-INDEPENDENT PROTEIN TRANSLOCASE PROTEIN TATC"/>
    <property type="match status" value="1"/>
</dbReference>
<organism evidence="6 7">
    <name type="scientific">Phocaeicola faecium</name>
    <dbReference type="NCBI Taxonomy" id="2762213"/>
    <lineage>
        <taxon>Bacteria</taxon>
        <taxon>Pseudomonadati</taxon>
        <taxon>Bacteroidota</taxon>
        <taxon>Bacteroidia</taxon>
        <taxon>Bacteroidales</taxon>
        <taxon>Bacteroidaceae</taxon>
        <taxon>Phocaeicola</taxon>
    </lineage>
</organism>
<feature type="transmembrane region" description="Helical" evidence="5">
    <location>
        <begin position="103"/>
        <end position="124"/>
    </location>
</feature>
<keyword evidence="5" id="KW-0811">Translocation</keyword>
<feature type="transmembrane region" description="Helical" evidence="5">
    <location>
        <begin position="227"/>
        <end position="244"/>
    </location>
</feature>
<keyword evidence="3 5" id="KW-1133">Transmembrane helix</keyword>
<keyword evidence="5" id="KW-0653">Protein transport</keyword>
<dbReference type="InterPro" id="IPR002033">
    <property type="entry name" value="TatC"/>
</dbReference>
<accession>A0ABR8VBX8</accession>
<feature type="transmembrane region" description="Helical" evidence="5">
    <location>
        <begin position="20"/>
        <end position="42"/>
    </location>
</feature>
<keyword evidence="5" id="KW-1003">Cell membrane</keyword>